<dbReference type="EMBL" id="JAAEJV010000037">
    <property type="protein sequence ID" value="MBF5059736.1"/>
    <property type="molecule type" value="Genomic_DNA"/>
</dbReference>
<comment type="caution">
    <text evidence="1">The sequence shown here is derived from an EMBL/GenBank/DDBJ whole genome shotgun (WGS) entry which is preliminary data.</text>
</comment>
<evidence type="ECO:0000313" key="1">
    <source>
        <dbReference type="EMBL" id="MBF5059736.1"/>
    </source>
</evidence>
<name>A0ABS0B1Z1_9BACT</name>
<proteinExistence type="predicted"/>
<gene>
    <name evidence="1" type="ORF">NEPTK9_001252</name>
</gene>
<accession>A0ABS0B1Z1</accession>
<dbReference type="Proteomes" id="UP001194714">
    <property type="component" value="Unassembled WGS sequence"/>
</dbReference>
<evidence type="ECO:0000313" key="2">
    <source>
        <dbReference type="Proteomes" id="UP001194714"/>
    </source>
</evidence>
<organism evidence="1 2">
    <name type="scientific">Candidatus Neptunichlamydia vexilliferae</name>
    <dbReference type="NCBI Taxonomy" id="1651774"/>
    <lineage>
        <taxon>Bacteria</taxon>
        <taxon>Pseudomonadati</taxon>
        <taxon>Chlamydiota</taxon>
        <taxon>Chlamydiia</taxon>
        <taxon>Parachlamydiales</taxon>
        <taxon>Simkaniaceae</taxon>
        <taxon>Candidatus Neptunichlamydia</taxon>
    </lineage>
</organism>
<protein>
    <submittedName>
        <fullName evidence="1">Uncharacterized protein</fullName>
    </submittedName>
</protein>
<reference evidence="1 2" key="1">
    <citation type="submission" date="2020-01" db="EMBL/GenBank/DDBJ databases">
        <title>Draft genome sequence of Cand. Neptunochlamydia vexilliferae K9.</title>
        <authorList>
            <person name="Schulz F."/>
            <person name="Koestlbacher S."/>
            <person name="Wascher F."/>
            <person name="Pizzetti I."/>
            <person name="Horn M."/>
        </authorList>
    </citation>
    <scope>NUCLEOTIDE SEQUENCE [LARGE SCALE GENOMIC DNA]</scope>
    <source>
        <strain evidence="1 2">K9</strain>
    </source>
</reference>
<sequence length="168" mass="18998">MEKIMNRLIWLFLLIAPLYGAVEKAHSPTFRALSGKNQKFANLLYLGICRFTNFRFSLENHRKIWGKRLSQQPLAVVRGQKNKEDAESLTVDENLHNGKVLILSDGSTWEVAPQDLPTSQTWIFPSPLKVEKNGTAAFPYRITSLQTGSSILVRPIAPIQSPQLDVMH</sequence>
<keyword evidence="2" id="KW-1185">Reference proteome</keyword>